<proteinExistence type="predicted"/>
<protein>
    <submittedName>
        <fullName evidence="1">Uncharacterized protein</fullName>
    </submittedName>
</protein>
<keyword evidence="2" id="KW-1185">Reference proteome</keyword>
<reference evidence="1 2" key="1">
    <citation type="submission" date="2023-08" db="EMBL/GenBank/DDBJ databases">
        <title>Genome sequence of Thermaerobacter compostii strain Ins1, a spore-forming filamentous bacterium isolated from a deep geothermal reservoir.</title>
        <authorList>
            <person name="Bregnard D."/>
            <person name="Gonzalez D."/>
            <person name="Junier P."/>
        </authorList>
    </citation>
    <scope>NUCLEOTIDE SEQUENCE [LARGE SCALE GENOMIC DNA]</scope>
    <source>
        <strain evidence="1 2">Ins1</strain>
    </source>
</reference>
<name>A0ABZ0QNC0_9FIRM</name>
<dbReference type="RefSeq" id="WP_318750677.1">
    <property type="nucleotide sequence ID" value="NZ_CP132508.1"/>
</dbReference>
<organism evidence="1 2">
    <name type="scientific">Thermaerobacter composti</name>
    <dbReference type="NCBI Taxonomy" id="554949"/>
    <lineage>
        <taxon>Bacteria</taxon>
        <taxon>Bacillati</taxon>
        <taxon>Bacillota</taxon>
        <taxon>Clostridia</taxon>
        <taxon>Eubacteriales</taxon>
        <taxon>Clostridiales Family XVII. Incertae Sedis</taxon>
        <taxon>Thermaerobacter</taxon>
    </lineage>
</organism>
<sequence>MISIYTFRHILGGSIGVQPYNDRFGRGVHVTFHDPESGSSVASVILSPQDAERLADGIRKALEELDHDPTPVEAPF</sequence>
<evidence type="ECO:0000313" key="2">
    <source>
        <dbReference type="Proteomes" id="UP001304683"/>
    </source>
</evidence>
<evidence type="ECO:0000313" key="1">
    <source>
        <dbReference type="EMBL" id="WPD18991.1"/>
    </source>
</evidence>
<accession>A0ABZ0QNC0</accession>
<dbReference type="EMBL" id="CP132508">
    <property type="protein sequence ID" value="WPD18991.1"/>
    <property type="molecule type" value="Genomic_DNA"/>
</dbReference>
<dbReference type="Proteomes" id="UP001304683">
    <property type="component" value="Chromosome"/>
</dbReference>
<gene>
    <name evidence="1" type="ORF">Q5761_11675</name>
</gene>